<keyword evidence="2" id="KW-1185">Reference proteome</keyword>
<sequence>IKYVEAVVFRPSTEAERADPDSLPDGAALEHTEPGSTFLLKVVVERQVPTVGRIKSIRPSAGNAYYIRQILLHRPVRSWLDMRTDSTGTVHSTFREAAQADGIIDGNDEYSNVVQEAVDMH</sequence>
<protein>
    <submittedName>
        <fullName evidence="1">Uncharacterized protein</fullName>
    </submittedName>
</protein>
<evidence type="ECO:0000313" key="1">
    <source>
        <dbReference type="EMBL" id="CAD6945716.1"/>
    </source>
</evidence>
<comment type="caution">
    <text evidence="1">The sequence shown here is derived from an EMBL/GenBank/DDBJ whole genome shotgun (WGS) entry which is preliminary data.</text>
</comment>
<dbReference type="Proteomes" id="UP000836404">
    <property type="component" value="Unassembled WGS sequence"/>
</dbReference>
<feature type="non-terminal residue" evidence="1">
    <location>
        <position position="1"/>
    </location>
</feature>
<name>A0A9N8MF77_9BASI</name>
<dbReference type="AlphaFoldDB" id="A0A9N8MF77"/>
<reference evidence="1 2" key="1">
    <citation type="submission" date="2020-10" db="EMBL/GenBank/DDBJ databases">
        <authorList>
            <person name="Sedaghatjoo S."/>
        </authorList>
    </citation>
    <scope>NUCLEOTIDE SEQUENCE [LARGE SCALE GENOMIC DNA]</scope>
    <source>
        <strain evidence="1 2">LLFL</strain>
    </source>
</reference>
<organism evidence="1 2">
    <name type="scientific">Tilletia laevis</name>
    <dbReference type="NCBI Taxonomy" id="157183"/>
    <lineage>
        <taxon>Eukaryota</taxon>
        <taxon>Fungi</taxon>
        <taxon>Dikarya</taxon>
        <taxon>Basidiomycota</taxon>
        <taxon>Ustilaginomycotina</taxon>
        <taxon>Exobasidiomycetes</taxon>
        <taxon>Tilletiales</taxon>
        <taxon>Tilletiaceae</taxon>
        <taxon>Tilletia</taxon>
    </lineage>
</organism>
<proteinExistence type="predicted"/>
<dbReference type="EMBL" id="CAJHJF010004834">
    <property type="protein sequence ID" value="CAD6945716.1"/>
    <property type="molecule type" value="Genomic_DNA"/>
</dbReference>
<accession>A0A9N8MF77</accession>
<gene>
    <name evidence="1" type="ORF">JKILLFL_G8336</name>
</gene>
<evidence type="ECO:0000313" key="2">
    <source>
        <dbReference type="Proteomes" id="UP000836404"/>
    </source>
</evidence>